<evidence type="ECO:0000313" key="2">
    <source>
        <dbReference type="EMBL" id="OGD03472.1"/>
    </source>
</evidence>
<dbReference type="EMBL" id="MEXN01000006">
    <property type="protein sequence ID" value="OGD03472.1"/>
    <property type="molecule type" value="Genomic_DNA"/>
</dbReference>
<dbReference type="AlphaFoldDB" id="A0A1F4ZB55"/>
<accession>A0A1F4ZB55</accession>
<dbReference type="Proteomes" id="UP000177080">
    <property type="component" value="Unassembled WGS sequence"/>
</dbReference>
<gene>
    <name evidence="2" type="ORF">A2989_02485</name>
</gene>
<feature type="domain" description="Glycosyltransferase subfamily 4-like N-terminal" evidence="1">
    <location>
        <begin position="17"/>
        <end position="174"/>
    </location>
</feature>
<dbReference type="STRING" id="1797259.A2989_02485"/>
<proteinExistence type="predicted"/>
<dbReference type="Pfam" id="PF13439">
    <property type="entry name" value="Glyco_transf_4"/>
    <property type="match status" value="1"/>
</dbReference>
<evidence type="ECO:0000313" key="3">
    <source>
        <dbReference type="Proteomes" id="UP000177080"/>
    </source>
</evidence>
<sequence length="179" mass="20563">MKVICIDARFWGIGDTGIGRYTENLIDNLPTANNIRLILLVSAKAVTEPKLEKFEKYVIYNHPYSIASFIETHLALFKIKPDLFHATNLSVPVLWPGKIVVTIHDLIKHYSRGLANTTRHPAVYWLKYLEYLILVRLAIFRAAHIIVPANYWKDILIGKYKLDPQKVSVTYEGVFNLRG</sequence>
<evidence type="ECO:0000259" key="1">
    <source>
        <dbReference type="Pfam" id="PF13439"/>
    </source>
</evidence>
<reference evidence="2 3" key="1">
    <citation type="journal article" date="2016" name="Nat. Commun.">
        <title>Thousands of microbial genomes shed light on interconnected biogeochemical processes in an aquifer system.</title>
        <authorList>
            <person name="Anantharaman K."/>
            <person name="Brown C.T."/>
            <person name="Hug L.A."/>
            <person name="Sharon I."/>
            <person name="Castelle C.J."/>
            <person name="Probst A.J."/>
            <person name="Thomas B.C."/>
            <person name="Singh A."/>
            <person name="Wilkins M.J."/>
            <person name="Karaoz U."/>
            <person name="Brodie E.L."/>
            <person name="Williams K.H."/>
            <person name="Hubbard S.S."/>
            <person name="Banfield J.F."/>
        </authorList>
    </citation>
    <scope>NUCLEOTIDE SEQUENCE [LARGE SCALE GENOMIC DNA]</scope>
</reference>
<comment type="caution">
    <text evidence="2">The sequence shown here is derived from an EMBL/GenBank/DDBJ whole genome shotgun (WGS) entry which is preliminary data.</text>
</comment>
<protein>
    <recommendedName>
        <fullName evidence="1">Glycosyltransferase subfamily 4-like N-terminal domain-containing protein</fullName>
    </recommendedName>
</protein>
<dbReference type="Gene3D" id="3.40.50.2000">
    <property type="entry name" value="Glycogen Phosphorylase B"/>
    <property type="match status" value="1"/>
</dbReference>
<name>A0A1F4ZB55_9BACT</name>
<organism evidence="2 3">
    <name type="scientific">Candidatus Amesbacteria bacterium RIFCSPLOWO2_01_FULL_48_25</name>
    <dbReference type="NCBI Taxonomy" id="1797259"/>
    <lineage>
        <taxon>Bacteria</taxon>
        <taxon>Candidatus Amesiibacteriota</taxon>
    </lineage>
</organism>
<dbReference type="SUPFAM" id="SSF53756">
    <property type="entry name" value="UDP-Glycosyltransferase/glycogen phosphorylase"/>
    <property type="match status" value="1"/>
</dbReference>
<dbReference type="InterPro" id="IPR028098">
    <property type="entry name" value="Glyco_trans_4-like_N"/>
</dbReference>